<name>A0A9P8RGT6_9PEZI</name>
<organism evidence="1 2">
    <name type="scientific">Truncatella angustata</name>
    <dbReference type="NCBI Taxonomy" id="152316"/>
    <lineage>
        <taxon>Eukaryota</taxon>
        <taxon>Fungi</taxon>
        <taxon>Dikarya</taxon>
        <taxon>Ascomycota</taxon>
        <taxon>Pezizomycotina</taxon>
        <taxon>Sordariomycetes</taxon>
        <taxon>Xylariomycetidae</taxon>
        <taxon>Amphisphaeriales</taxon>
        <taxon>Sporocadaceae</taxon>
        <taxon>Truncatella</taxon>
    </lineage>
</organism>
<comment type="caution">
    <text evidence="1">The sequence shown here is derived from an EMBL/GenBank/DDBJ whole genome shotgun (WGS) entry which is preliminary data.</text>
</comment>
<proteinExistence type="predicted"/>
<reference evidence="1" key="1">
    <citation type="journal article" date="2021" name="Nat. Commun.">
        <title>Genetic determinants of endophytism in the Arabidopsis root mycobiome.</title>
        <authorList>
            <person name="Mesny F."/>
            <person name="Miyauchi S."/>
            <person name="Thiergart T."/>
            <person name="Pickel B."/>
            <person name="Atanasova L."/>
            <person name="Karlsson M."/>
            <person name="Huettel B."/>
            <person name="Barry K.W."/>
            <person name="Haridas S."/>
            <person name="Chen C."/>
            <person name="Bauer D."/>
            <person name="Andreopoulos W."/>
            <person name="Pangilinan J."/>
            <person name="LaButti K."/>
            <person name="Riley R."/>
            <person name="Lipzen A."/>
            <person name="Clum A."/>
            <person name="Drula E."/>
            <person name="Henrissat B."/>
            <person name="Kohler A."/>
            <person name="Grigoriev I.V."/>
            <person name="Martin F.M."/>
            <person name="Hacquard S."/>
        </authorList>
    </citation>
    <scope>NUCLEOTIDE SEQUENCE</scope>
    <source>
        <strain evidence="1">MPI-SDFR-AT-0073</strain>
    </source>
</reference>
<dbReference type="OrthoDB" id="5083811at2759"/>
<dbReference type="SUPFAM" id="SSF56112">
    <property type="entry name" value="Protein kinase-like (PK-like)"/>
    <property type="match status" value="1"/>
</dbReference>
<gene>
    <name evidence="1" type="ORF">BKA67DRAFT_493047</name>
</gene>
<protein>
    <submittedName>
        <fullName evidence="1">Uncharacterized protein</fullName>
    </submittedName>
</protein>
<accession>A0A9P8RGT6</accession>
<dbReference type="EMBL" id="JAGPXC010000011">
    <property type="protein sequence ID" value="KAH6645738.1"/>
    <property type="molecule type" value="Genomic_DNA"/>
</dbReference>
<dbReference type="AlphaFoldDB" id="A0A9P8RGT6"/>
<evidence type="ECO:0000313" key="1">
    <source>
        <dbReference type="EMBL" id="KAH6645738.1"/>
    </source>
</evidence>
<dbReference type="InterPro" id="IPR011009">
    <property type="entry name" value="Kinase-like_dom_sf"/>
</dbReference>
<dbReference type="Proteomes" id="UP000758603">
    <property type="component" value="Unassembled WGS sequence"/>
</dbReference>
<sequence>LRHESPYHHYRLSFGVDLGGLGTFAVKQMHPYTCALVRRYRATNANAVFNMYQDIRHKNLHNAIEAFLEDGLLYFILEDVSTTLEKVIKCAVYPDEAQLNAILGQVSV</sequence>
<evidence type="ECO:0000313" key="2">
    <source>
        <dbReference type="Proteomes" id="UP000758603"/>
    </source>
</evidence>
<dbReference type="GeneID" id="70125897"/>
<feature type="non-terminal residue" evidence="1">
    <location>
        <position position="1"/>
    </location>
</feature>
<feature type="non-terminal residue" evidence="1">
    <location>
        <position position="108"/>
    </location>
</feature>
<keyword evidence="2" id="KW-1185">Reference proteome</keyword>
<dbReference type="RefSeq" id="XP_045952252.1">
    <property type="nucleotide sequence ID" value="XM_046097005.1"/>
</dbReference>